<dbReference type="Proteomes" id="UP000269374">
    <property type="component" value="Chromosome"/>
</dbReference>
<keyword evidence="1" id="KW-1133">Transmembrane helix</keyword>
<sequence>MRDTKSLLPKFEYFKSPKSGKLRKVKNGYSWTVMLFGIIVLLFRREWKIAGIAVAIIIAFSGLMVMFHLDGGNALLLAGWIFYGFKANEQRKHDLLNAGYELVDMPEKTE</sequence>
<accession>A0A387BFN6</accession>
<dbReference type="AlphaFoldDB" id="A0A387BFN6"/>
<evidence type="ECO:0000256" key="1">
    <source>
        <dbReference type="SAM" id="Phobius"/>
    </source>
</evidence>
<keyword evidence="1" id="KW-0472">Membrane</keyword>
<proteinExistence type="predicted"/>
<name>A0A387BFN6_9LACT</name>
<organism evidence="2 3">
    <name type="scientific">Lactococcus allomyrinae</name>
    <dbReference type="NCBI Taxonomy" id="2419773"/>
    <lineage>
        <taxon>Bacteria</taxon>
        <taxon>Bacillati</taxon>
        <taxon>Bacillota</taxon>
        <taxon>Bacilli</taxon>
        <taxon>Lactobacillales</taxon>
        <taxon>Streptococcaceae</taxon>
        <taxon>Lactococcus</taxon>
    </lineage>
</organism>
<dbReference type="EMBL" id="CP032627">
    <property type="protein sequence ID" value="AYF99786.1"/>
    <property type="molecule type" value="Genomic_DNA"/>
</dbReference>
<dbReference type="InterPro" id="IPR024399">
    <property type="entry name" value="DUF2628"/>
</dbReference>
<feature type="transmembrane region" description="Helical" evidence="1">
    <location>
        <begin position="28"/>
        <end position="44"/>
    </location>
</feature>
<dbReference type="RefSeq" id="WP_120771175.1">
    <property type="nucleotide sequence ID" value="NZ_CP032627.1"/>
</dbReference>
<evidence type="ECO:0000313" key="3">
    <source>
        <dbReference type="Proteomes" id="UP000269374"/>
    </source>
</evidence>
<feature type="transmembrane region" description="Helical" evidence="1">
    <location>
        <begin position="50"/>
        <end position="83"/>
    </location>
</feature>
<dbReference type="OrthoDB" id="5233at2"/>
<reference evidence="2 3" key="1">
    <citation type="submission" date="2018-09" db="EMBL/GenBank/DDBJ databases">
        <title>Genome sequencing of strain 1JSPR-7.</title>
        <authorList>
            <person name="Heo J."/>
            <person name="Kim S.-J."/>
            <person name="Kwon S.-W."/>
        </authorList>
    </citation>
    <scope>NUCLEOTIDE SEQUENCE [LARGE SCALE GENOMIC DNA]</scope>
    <source>
        <strain evidence="2 3">1JSPR-7</strain>
    </source>
</reference>
<evidence type="ECO:0000313" key="2">
    <source>
        <dbReference type="EMBL" id="AYF99786.1"/>
    </source>
</evidence>
<gene>
    <name evidence="2" type="ORF">D7I46_01020</name>
</gene>
<keyword evidence="3" id="KW-1185">Reference proteome</keyword>
<keyword evidence="1" id="KW-0812">Transmembrane</keyword>
<dbReference type="KEGG" id="lact:D7I46_01020"/>
<dbReference type="Pfam" id="PF10947">
    <property type="entry name" value="DUF2628"/>
    <property type="match status" value="1"/>
</dbReference>
<protein>
    <submittedName>
        <fullName evidence="2">DUF2628 domain-containing protein</fullName>
    </submittedName>
</protein>